<evidence type="ECO:0000313" key="3">
    <source>
        <dbReference type="Proteomes" id="UP001497623"/>
    </source>
</evidence>
<proteinExistence type="predicted"/>
<sequence>MNYQYDDYDLSYIPFRKRLNMLRYQHAVAVVGQKLLHLVLRSLILGDLCNIKGCLKAMLKSNTQYKNSFTKDELQLLERGEHKRWDITLLFKVVQKVCGLDPAGTAAWNNFDGGDGLEYFINLLKEMRNELVHNFDHVLEEHQLEECFADLTDLAEKITSAVILRIQEQGSQFSLIKYGKHPSDIAFESAETLRVVSDIIEDTKTKINESVPAASSPTYPSGAVPESEDTDEEDDDEYEPESLKFENEAAGAGQEPSLKEVFEHLMKKFWEYAGSEEQL</sequence>
<organism evidence="2 3">
    <name type="scientific">Meganyctiphanes norvegica</name>
    <name type="common">Northern krill</name>
    <name type="synonym">Thysanopoda norvegica</name>
    <dbReference type="NCBI Taxonomy" id="48144"/>
    <lineage>
        <taxon>Eukaryota</taxon>
        <taxon>Metazoa</taxon>
        <taxon>Ecdysozoa</taxon>
        <taxon>Arthropoda</taxon>
        <taxon>Crustacea</taxon>
        <taxon>Multicrustacea</taxon>
        <taxon>Malacostraca</taxon>
        <taxon>Eumalacostraca</taxon>
        <taxon>Eucarida</taxon>
        <taxon>Euphausiacea</taxon>
        <taxon>Euphausiidae</taxon>
        <taxon>Meganyctiphanes</taxon>
    </lineage>
</organism>
<dbReference type="EMBL" id="CAXKWB010001381">
    <property type="protein sequence ID" value="CAL4064176.1"/>
    <property type="molecule type" value="Genomic_DNA"/>
</dbReference>
<evidence type="ECO:0008006" key="4">
    <source>
        <dbReference type="Google" id="ProtNLM"/>
    </source>
</evidence>
<protein>
    <recommendedName>
        <fullName evidence="4">DZIP3-like HEPN domain-containing protein</fullName>
    </recommendedName>
</protein>
<dbReference type="AlphaFoldDB" id="A0AAV2PRU9"/>
<keyword evidence="3" id="KW-1185">Reference proteome</keyword>
<accession>A0AAV2PRU9</accession>
<evidence type="ECO:0000256" key="1">
    <source>
        <dbReference type="SAM" id="MobiDB-lite"/>
    </source>
</evidence>
<evidence type="ECO:0000313" key="2">
    <source>
        <dbReference type="EMBL" id="CAL4064176.1"/>
    </source>
</evidence>
<name>A0AAV2PRU9_MEGNR</name>
<reference evidence="2 3" key="1">
    <citation type="submission" date="2024-05" db="EMBL/GenBank/DDBJ databases">
        <authorList>
            <person name="Wallberg A."/>
        </authorList>
    </citation>
    <scope>NUCLEOTIDE SEQUENCE [LARGE SCALE GENOMIC DNA]</scope>
</reference>
<feature type="region of interest" description="Disordered" evidence="1">
    <location>
        <begin position="207"/>
        <end position="257"/>
    </location>
</feature>
<feature type="compositionally biased region" description="Acidic residues" evidence="1">
    <location>
        <begin position="226"/>
        <end position="240"/>
    </location>
</feature>
<gene>
    <name evidence="2" type="ORF">MNOR_LOCUS3894</name>
</gene>
<dbReference type="Proteomes" id="UP001497623">
    <property type="component" value="Unassembled WGS sequence"/>
</dbReference>
<comment type="caution">
    <text evidence="2">The sequence shown here is derived from an EMBL/GenBank/DDBJ whole genome shotgun (WGS) entry which is preliminary data.</text>
</comment>